<keyword evidence="2" id="KW-1185">Reference proteome</keyword>
<name>A0AAD8NQ84_TARER</name>
<sequence length="81" mass="9212">MVRPRRLSAPPLVIASPGYQAFSFPILQSKLQILSLLNGEDDDEGITINGNKNQKERVCQICCFWGYCNDDAEEEDEDNEY</sequence>
<evidence type="ECO:0000313" key="2">
    <source>
        <dbReference type="Proteomes" id="UP001229421"/>
    </source>
</evidence>
<dbReference type="Proteomes" id="UP001229421">
    <property type="component" value="Unassembled WGS sequence"/>
</dbReference>
<reference evidence="1" key="1">
    <citation type="journal article" date="2023" name="bioRxiv">
        <title>Improved chromosome-level genome assembly for marigold (Tagetes erecta).</title>
        <authorList>
            <person name="Jiang F."/>
            <person name="Yuan L."/>
            <person name="Wang S."/>
            <person name="Wang H."/>
            <person name="Xu D."/>
            <person name="Wang A."/>
            <person name="Fan W."/>
        </authorList>
    </citation>
    <scope>NUCLEOTIDE SEQUENCE</scope>
    <source>
        <strain evidence="1">WSJ</strain>
        <tissue evidence="1">Leaf</tissue>
    </source>
</reference>
<accession>A0AAD8NQ84</accession>
<evidence type="ECO:0000313" key="1">
    <source>
        <dbReference type="EMBL" id="KAK1424245.1"/>
    </source>
</evidence>
<dbReference type="AlphaFoldDB" id="A0AAD8NQ84"/>
<gene>
    <name evidence="1" type="ORF">QVD17_19566</name>
</gene>
<protein>
    <submittedName>
        <fullName evidence="1">Uncharacterized protein</fullName>
    </submittedName>
</protein>
<organism evidence="1 2">
    <name type="scientific">Tagetes erecta</name>
    <name type="common">African marigold</name>
    <dbReference type="NCBI Taxonomy" id="13708"/>
    <lineage>
        <taxon>Eukaryota</taxon>
        <taxon>Viridiplantae</taxon>
        <taxon>Streptophyta</taxon>
        <taxon>Embryophyta</taxon>
        <taxon>Tracheophyta</taxon>
        <taxon>Spermatophyta</taxon>
        <taxon>Magnoliopsida</taxon>
        <taxon>eudicotyledons</taxon>
        <taxon>Gunneridae</taxon>
        <taxon>Pentapetalae</taxon>
        <taxon>asterids</taxon>
        <taxon>campanulids</taxon>
        <taxon>Asterales</taxon>
        <taxon>Asteraceae</taxon>
        <taxon>Asteroideae</taxon>
        <taxon>Heliantheae alliance</taxon>
        <taxon>Tageteae</taxon>
        <taxon>Tagetes</taxon>
    </lineage>
</organism>
<dbReference type="EMBL" id="JAUHHV010000005">
    <property type="protein sequence ID" value="KAK1424245.1"/>
    <property type="molecule type" value="Genomic_DNA"/>
</dbReference>
<proteinExistence type="predicted"/>
<comment type="caution">
    <text evidence="1">The sequence shown here is derived from an EMBL/GenBank/DDBJ whole genome shotgun (WGS) entry which is preliminary data.</text>
</comment>